<dbReference type="SUPFAM" id="SSF53137">
    <property type="entry name" value="Translational machinery components"/>
    <property type="match status" value="1"/>
</dbReference>
<dbReference type="AlphaFoldDB" id="A9VDJ7"/>
<keyword evidence="5" id="KW-0648">Protein biosynthesis</keyword>
<dbReference type="PANTHER" id="PTHR10113">
    <property type="entry name" value="PEPTIDE CHAIN RELEASE FACTOR SUBUNIT 1"/>
    <property type="match status" value="1"/>
</dbReference>
<keyword evidence="4" id="KW-0963">Cytoplasm</keyword>
<evidence type="ECO:0000313" key="10">
    <source>
        <dbReference type="Proteomes" id="UP000001357"/>
    </source>
</evidence>
<keyword evidence="6" id="KW-0175">Coiled coil</keyword>
<evidence type="ECO:0000256" key="7">
    <source>
        <dbReference type="SAM" id="Phobius"/>
    </source>
</evidence>
<evidence type="ECO:0000256" key="5">
    <source>
        <dbReference type="ARBA" id="ARBA00022917"/>
    </source>
</evidence>
<comment type="subcellular location">
    <subcellularLocation>
        <location evidence="1">Cytoplasm</location>
    </subcellularLocation>
</comment>
<keyword evidence="7" id="KW-0472">Membrane</keyword>
<evidence type="ECO:0000256" key="6">
    <source>
        <dbReference type="SAM" id="Coils"/>
    </source>
</evidence>
<keyword evidence="7" id="KW-1133">Transmembrane helix</keyword>
<name>A9VDJ7_MONBE</name>
<sequence>MAIRYHTVLGALLFLGGVAMIYRITLNHAACPTPEPVVVHEVVREFVNVSRAPVVQTAAAAKGAEGEASAAALARAQQLLAAQGKLIEKQSREIADLKEQYQRQASDRAGALPPAAQTKTDHIQIRPKSDQPTILVLTPMRQREQKLDRYFRNLEGLDYPKHLISVAILTGDNTDQTEPMLLKKLNTMTEYRRTMLVRYDMSYKLSQAARHALGEQERRRANLAVVRNILLTVALRDEDWVLWIDSDLDSFPANTLNRLLSAKRDLVAPHIVLPQEGRTYDLNSWAETKESLARQKNLPKDALLLEGYPGQDNRRKHMNDFGGQEIVDLDGVGGAMLLVRGAAHRAGLIFPTFVFEHQIETEGLGRMAKAMGLSVVGMPNVKVYHPINQFSKCDHHYTLALSQESICALSALSLRSPLHYCTLSSSLSPLHSLLFLSLASLSSLSLFSLSLLSLSLSSLSPLLCLFLHTHTWKVGHALLLSLCLSVSLSLSLFSLNVWMADTEDHNVEMWKIKKLIKSLEAARGNGTSMISLIIPPKDQVARVQKMLADEYGTASNIKSRVNRLSVLGAITSVQQRLKLYTKVPPNGLVVYCGTIMTDEGKEKKVNIDFEPFKPINTSLYLCDNKFHTEALSSLLEDDSKFGFIVMDGNGSLFGTLSGNTRDVLHKFTVDLPKKHGRGGQSAVRFARLRMEKRHNYVRKVAEEAVRLFITNDKINVSGLILAGSADFKTELSQSGMFDQRLAEKIINIVDVSYGGENGFNQAIELSTDVLSNVKFIAEKKLIASYFDEISQDTGKYCFGVEDTMKALEMGAVETLMVWENLETMRYELKNPDGQVEVKFLRPDQETDASHFQDKDGQDLETIDKMQLLEWMANHYREFGTVLEIVTDRSQEGSQFCRGFGGIGGLLRYRVDFQAMEFDEDEFADADLDDYF</sequence>
<evidence type="ECO:0000259" key="8">
    <source>
        <dbReference type="SMART" id="SM01194"/>
    </source>
</evidence>
<evidence type="ECO:0000313" key="9">
    <source>
        <dbReference type="EMBL" id="EDQ84405.1"/>
    </source>
</evidence>
<dbReference type="InterPro" id="IPR005141">
    <property type="entry name" value="eRF1_2"/>
</dbReference>
<dbReference type="FunFam" id="3.30.960.10:FF:000001">
    <property type="entry name" value="Eukaryotic peptide chain release factor subunit 1"/>
    <property type="match status" value="1"/>
</dbReference>
<dbReference type="InterPro" id="IPR042226">
    <property type="entry name" value="eFR1_2_sf"/>
</dbReference>
<accession>A9VDJ7</accession>
<dbReference type="Pfam" id="PF03452">
    <property type="entry name" value="Anp1"/>
    <property type="match status" value="1"/>
</dbReference>
<keyword evidence="7" id="KW-0812">Transmembrane</keyword>
<dbReference type="KEGG" id="mbr:MONBRDRAFT_34718"/>
<keyword evidence="10" id="KW-1185">Reference proteome</keyword>
<evidence type="ECO:0000256" key="4">
    <source>
        <dbReference type="ARBA" id="ARBA00022490"/>
    </source>
</evidence>
<gene>
    <name evidence="9" type="ORF">MONBRDRAFT_34718</name>
</gene>
<dbReference type="Pfam" id="PF03463">
    <property type="entry name" value="eRF1_1"/>
    <property type="match status" value="1"/>
</dbReference>
<dbReference type="InterPro" id="IPR004403">
    <property type="entry name" value="Peptide_chain-rel_eRF1/aRF1"/>
</dbReference>
<dbReference type="Pfam" id="PF03464">
    <property type="entry name" value="eRF1_2"/>
    <property type="match status" value="1"/>
</dbReference>
<dbReference type="RefSeq" id="XP_001750806.1">
    <property type="nucleotide sequence ID" value="XM_001750754.1"/>
</dbReference>
<dbReference type="Pfam" id="PF03465">
    <property type="entry name" value="eRF1_3"/>
    <property type="match status" value="1"/>
</dbReference>
<feature type="transmembrane region" description="Helical" evidence="7">
    <location>
        <begin position="477"/>
        <end position="499"/>
    </location>
</feature>
<dbReference type="InterPro" id="IPR024049">
    <property type="entry name" value="eRF1_1_sf"/>
</dbReference>
<evidence type="ECO:0000256" key="3">
    <source>
        <dbReference type="ARBA" id="ARBA00013382"/>
    </source>
</evidence>
<dbReference type="GO" id="GO:1990825">
    <property type="term" value="F:sequence-specific mRNA binding"/>
    <property type="evidence" value="ECO:0000318"/>
    <property type="project" value="GO_Central"/>
</dbReference>
<dbReference type="STRING" id="81824.A9VDJ7"/>
<dbReference type="NCBIfam" id="TIGR03676">
    <property type="entry name" value="aRF1_eRF1"/>
    <property type="match status" value="1"/>
</dbReference>
<dbReference type="InParanoid" id="A9VDJ7"/>
<dbReference type="Gene3D" id="3.90.550.10">
    <property type="entry name" value="Spore Coat Polysaccharide Biosynthesis Protein SpsA, Chain A"/>
    <property type="match status" value="1"/>
</dbReference>
<feature type="transmembrane region" description="Helical" evidence="7">
    <location>
        <begin position="433"/>
        <end position="456"/>
    </location>
</feature>
<evidence type="ECO:0000256" key="2">
    <source>
        <dbReference type="ARBA" id="ARBA00005326"/>
    </source>
</evidence>
<feature type="domain" description="eRF1/Pelota-like N-terminal" evidence="8">
    <location>
        <begin position="500"/>
        <end position="636"/>
    </location>
</feature>
<dbReference type="SUPFAM" id="SSF53448">
    <property type="entry name" value="Nucleotide-diphospho-sugar transferases"/>
    <property type="match status" value="1"/>
</dbReference>
<dbReference type="SUPFAM" id="SSF55481">
    <property type="entry name" value="N-terminal domain of eukaryotic peptide chain release factor subunit 1, ERF1"/>
    <property type="match status" value="1"/>
</dbReference>
<dbReference type="Gene3D" id="3.30.1330.30">
    <property type="match status" value="1"/>
</dbReference>
<dbReference type="FunFam" id="3.30.1330.30:FF:000009">
    <property type="entry name" value="Eukaryotic peptide chain release factor subunit 1"/>
    <property type="match status" value="1"/>
</dbReference>
<protein>
    <recommendedName>
        <fullName evidence="3">Eukaryotic peptide chain release factor subunit 1</fullName>
    </recommendedName>
</protein>
<dbReference type="InterPro" id="IPR029064">
    <property type="entry name" value="Ribosomal_eL30-like_sf"/>
</dbReference>
<feature type="coiled-coil region" evidence="6">
    <location>
        <begin position="80"/>
        <end position="107"/>
    </location>
</feature>
<comment type="similarity">
    <text evidence="2">Belongs to the eukaryotic release factor 1 family.</text>
</comment>
<dbReference type="Gene3D" id="3.30.960.10">
    <property type="entry name" value="eRF1 domain 1"/>
    <property type="match status" value="1"/>
</dbReference>
<dbReference type="GO" id="GO:0018444">
    <property type="term" value="C:translation release factor complex"/>
    <property type="evidence" value="ECO:0000318"/>
    <property type="project" value="GO_Central"/>
</dbReference>
<dbReference type="FunFam" id="3.30.420.60:FF:000001">
    <property type="entry name" value="Eukaryotic peptide chain release factor subunit 1"/>
    <property type="match status" value="1"/>
</dbReference>
<dbReference type="InterPro" id="IPR029044">
    <property type="entry name" value="Nucleotide-diphossugar_trans"/>
</dbReference>
<dbReference type="EMBL" id="CH991588">
    <property type="protein sequence ID" value="EDQ84405.1"/>
    <property type="molecule type" value="Genomic_DNA"/>
</dbReference>
<dbReference type="InterPro" id="IPR005142">
    <property type="entry name" value="eRF1_3"/>
</dbReference>
<dbReference type="GO" id="GO:0002184">
    <property type="term" value="P:cytoplasmic translational termination"/>
    <property type="evidence" value="ECO:0000318"/>
    <property type="project" value="GO_Central"/>
</dbReference>
<proteinExistence type="inferred from homology"/>
<dbReference type="eggNOG" id="KOG0688">
    <property type="taxonomic scope" value="Eukaryota"/>
</dbReference>
<dbReference type="Proteomes" id="UP000001357">
    <property type="component" value="Unassembled WGS sequence"/>
</dbReference>
<organism evidence="9 10">
    <name type="scientific">Monosiga brevicollis</name>
    <name type="common">Choanoflagellate</name>
    <dbReference type="NCBI Taxonomy" id="81824"/>
    <lineage>
        <taxon>Eukaryota</taxon>
        <taxon>Choanoflagellata</taxon>
        <taxon>Craspedida</taxon>
        <taxon>Salpingoecidae</taxon>
        <taxon>Monosiga</taxon>
    </lineage>
</organism>
<dbReference type="GeneID" id="5896056"/>
<dbReference type="SUPFAM" id="SSF55315">
    <property type="entry name" value="L30e-like"/>
    <property type="match status" value="1"/>
</dbReference>
<dbReference type="Gene3D" id="3.30.420.60">
    <property type="entry name" value="eRF1 domain 2"/>
    <property type="match status" value="1"/>
</dbReference>
<reference evidence="9 10" key="1">
    <citation type="journal article" date="2008" name="Nature">
        <title>The genome of the choanoflagellate Monosiga brevicollis and the origin of metazoans.</title>
        <authorList>
            <consortium name="JGI Sequencing"/>
            <person name="King N."/>
            <person name="Westbrook M.J."/>
            <person name="Young S.L."/>
            <person name="Kuo A."/>
            <person name="Abedin M."/>
            <person name="Chapman J."/>
            <person name="Fairclough S."/>
            <person name="Hellsten U."/>
            <person name="Isogai Y."/>
            <person name="Letunic I."/>
            <person name="Marr M."/>
            <person name="Pincus D."/>
            <person name="Putnam N."/>
            <person name="Rokas A."/>
            <person name="Wright K.J."/>
            <person name="Zuzow R."/>
            <person name="Dirks W."/>
            <person name="Good M."/>
            <person name="Goodstein D."/>
            <person name="Lemons D."/>
            <person name="Li W."/>
            <person name="Lyons J.B."/>
            <person name="Morris A."/>
            <person name="Nichols S."/>
            <person name="Richter D.J."/>
            <person name="Salamov A."/>
            <person name="Bork P."/>
            <person name="Lim W.A."/>
            <person name="Manning G."/>
            <person name="Miller W.T."/>
            <person name="McGinnis W."/>
            <person name="Shapiro H."/>
            <person name="Tjian R."/>
            <person name="Grigoriev I.V."/>
            <person name="Rokhsar D."/>
        </authorList>
    </citation>
    <scope>NUCLEOTIDE SEQUENCE [LARGE SCALE GENOMIC DNA]</scope>
    <source>
        <strain evidence="10">MX1 / ATCC 50154</strain>
    </source>
</reference>
<dbReference type="SMART" id="SM01194">
    <property type="entry name" value="eRF1_1"/>
    <property type="match status" value="1"/>
</dbReference>
<dbReference type="GO" id="GO:0005829">
    <property type="term" value="C:cytosol"/>
    <property type="evidence" value="ECO:0000318"/>
    <property type="project" value="GO_Central"/>
</dbReference>
<dbReference type="GO" id="GO:0016149">
    <property type="term" value="F:translation release factor activity, codon specific"/>
    <property type="evidence" value="ECO:0000318"/>
    <property type="project" value="GO_Central"/>
</dbReference>
<evidence type="ECO:0000256" key="1">
    <source>
        <dbReference type="ARBA" id="ARBA00004496"/>
    </source>
</evidence>
<dbReference type="InterPro" id="IPR005140">
    <property type="entry name" value="eRF1_Pelota-like_N"/>
</dbReference>